<dbReference type="Proteomes" id="UP000037822">
    <property type="component" value="Unassembled WGS sequence"/>
</dbReference>
<sequence>MDHLADVKKFAKKPLNEAAFAGMSKSYALVMGKPDTRYVACSDAAELERVRENFLKKKLGLKTADLDASVKAICEHMKADKTKSRLTFYYLLAEHYGKLDLFVKK</sequence>
<accession>A0A0N1F2G7</accession>
<dbReference type="OrthoDB" id="9812542at2"/>
<proteinExistence type="predicted"/>
<dbReference type="Gene3D" id="1.10.238.120">
    <property type="entry name" value="Jann4075-like"/>
    <property type="match status" value="1"/>
</dbReference>
<keyword evidence="2" id="KW-1185">Reference proteome</keyword>
<dbReference type="PATRIC" id="fig|1526658.3.peg.1610"/>
<dbReference type="InterPro" id="IPR021274">
    <property type="entry name" value="DUF2853"/>
</dbReference>
<name>A0A0N1F2G7_9HYPH</name>
<evidence type="ECO:0000313" key="2">
    <source>
        <dbReference type="Proteomes" id="UP000037822"/>
    </source>
</evidence>
<evidence type="ECO:0000313" key="1">
    <source>
        <dbReference type="EMBL" id="KPH78890.1"/>
    </source>
</evidence>
<dbReference type="InterPro" id="IPR023154">
    <property type="entry name" value="Jann4075-like_sf"/>
</dbReference>
<dbReference type="AlphaFoldDB" id="A0A0N1F2G7"/>
<evidence type="ECO:0008006" key="3">
    <source>
        <dbReference type="Google" id="ProtNLM"/>
    </source>
</evidence>
<dbReference type="RefSeq" id="WP_054211002.1">
    <property type="nucleotide sequence ID" value="NZ_LGSZ01000053.1"/>
</dbReference>
<gene>
    <name evidence="1" type="ORF">AE618_20950</name>
</gene>
<protein>
    <recommendedName>
        <fullName evidence="3">DUF2853 domain-containing protein</fullName>
    </recommendedName>
</protein>
<dbReference type="SUPFAM" id="SSF158587">
    <property type="entry name" value="Jann4075-like"/>
    <property type="match status" value="1"/>
</dbReference>
<dbReference type="EMBL" id="LGSZ01000053">
    <property type="protein sequence ID" value="KPH78890.1"/>
    <property type="molecule type" value="Genomic_DNA"/>
</dbReference>
<dbReference type="Pfam" id="PF11015">
    <property type="entry name" value="DUF2853"/>
    <property type="match status" value="1"/>
</dbReference>
<organism evidence="1 2">
    <name type="scientific">Bosea vaviloviae</name>
    <dbReference type="NCBI Taxonomy" id="1526658"/>
    <lineage>
        <taxon>Bacteria</taxon>
        <taxon>Pseudomonadati</taxon>
        <taxon>Pseudomonadota</taxon>
        <taxon>Alphaproteobacteria</taxon>
        <taxon>Hyphomicrobiales</taxon>
        <taxon>Boseaceae</taxon>
        <taxon>Bosea</taxon>
    </lineage>
</organism>
<reference evidence="1 2" key="1">
    <citation type="submission" date="2015-07" db="EMBL/GenBank/DDBJ databases">
        <title>Whole genome sequencing of Bosea vaviloviae isolated from cave pool.</title>
        <authorList>
            <person name="Tan N.E.H."/>
            <person name="Lee Y.P."/>
            <person name="Gan H.M."/>
            <person name="Barton H."/>
            <person name="Savka M.A."/>
        </authorList>
    </citation>
    <scope>NUCLEOTIDE SEQUENCE [LARGE SCALE GENOMIC DNA]</scope>
    <source>
        <strain evidence="1 2">SD260</strain>
    </source>
</reference>
<comment type="caution">
    <text evidence="1">The sequence shown here is derived from an EMBL/GenBank/DDBJ whole genome shotgun (WGS) entry which is preliminary data.</text>
</comment>